<evidence type="ECO:0000313" key="4">
    <source>
        <dbReference type="Proteomes" id="UP000231451"/>
    </source>
</evidence>
<feature type="domain" description="LysM" evidence="2">
    <location>
        <begin position="66"/>
        <end position="116"/>
    </location>
</feature>
<dbReference type="SMART" id="SM00257">
    <property type="entry name" value="LysM"/>
    <property type="match status" value="1"/>
</dbReference>
<dbReference type="InterPro" id="IPR018392">
    <property type="entry name" value="LysM"/>
</dbReference>
<keyword evidence="4" id="KW-1185">Reference proteome</keyword>
<dbReference type="CDD" id="cd00118">
    <property type="entry name" value="LysM"/>
    <property type="match status" value="1"/>
</dbReference>
<name>A0A2M9HHS7_9BIFI</name>
<evidence type="ECO:0000313" key="3">
    <source>
        <dbReference type="EMBL" id="PJM76353.1"/>
    </source>
</evidence>
<dbReference type="Pfam" id="PF01476">
    <property type="entry name" value="LysM"/>
    <property type="match status" value="1"/>
</dbReference>
<dbReference type="EMBL" id="PEBK01000001">
    <property type="protein sequence ID" value="PJM76353.1"/>
    <property type="molecule type" value="Genomic_DNA"/>
</dbReference>
<organism evidence="3 4">
    <name type="scientific">Bifidobacterium simiarum</name>
    <dbReference type="NCBI Taxonomy" id="2045441"/>
    <lineage>
        <taxon>Bacteria</taxon>
        <taxon>Bacillati</taxon>
        <taxon>Actinomycetota</taxon>
        <taxon>Actinomycetes</taxon>
        <taxon>Bifidobacteriales</taxon>
        <taxon>Bifidobacteriaceae</taxon>
        <taxon>Bifidobacterium</taxon>
    </lineage>
</organism>
<dbReference type="InterPro" id="IPR036779">
    <property type="entry name" value="LysM_dom_sf"/>
</dbReference>
<reference evidence="3 4" key="1">
    <citation type="submission" date="2017-10" db="EMBL/GenBank/DDBJ databases">
        <title>Draft genome sequences of strains TRE 1, TRE 9, TRE H and TRI 7, isolated from tamarins, belonging to four potential novel Bifidobacterium species.</title>
        <authorList>
            <person name="Mattarelli P."/>
            <person name="Modesto M."/>
            <person name="Puglisi E."/>
            <person name="Morelli L."/>
            <person name="Spezio C."/>
            <person name="Bonetti A."/>
            <person name="Sandri C."/>
        </authorList>
    </citation>
    <scope>NUCLEOTIDE SEQUENCE [LARGE SCALE GENOMIC DNA]</scope>
    <source>
        <strain evidence="4">TRI7</strain>
    </source>
</reference>
<sequence>MPGDAGMPGDARRHHRSSARRHTTMRLTLRGKVTVAVLALMLAWAVGSAIVPAMPADSASGPTAVTSYVVRPGDTLWSYAMTITPKGGDVSATVEELRDLNHLDSYALQTGQRLVVPVR</sequence>
<dbReference type="Proteomes" id="UP000231451">
    <property type="component" value="Unassembled WGS sequence"/>
</dbReference>
<feature type="region of interest" description="Disordered" evidence="1">
    <location>
        <begin position="1"/>
        <end position="24"/>
    </location>
</feature>
<dbReference type="Gene3D" id="3.10.350.10">
    <property type="entry name" value="LysM domain"/>
    <property type="match status" value="1"/>
</dbReference>
<comment type="caution">
    <text evidence="3">The sequence shown here is derived from an EMBL/GenBank/DDBJ whole genome shotgun (WGS) entry which is preliminary data.</text>
</comment>
<proteinExistence type="predicted"/>
<evidence type="ECO:0000256" key="1">
    <source>
        <dbReference type="SAM" id="MobiDB-lite"/>
    </source>
</evidence>
<dbReference type="SUPFAM" id="SSF54106">
    <property type="entry name" value="LysM domain"/>
    <property type="match status" value="1"/>
</dbReference>
<dbReference type="PROSITE" id="PS51782">
    <property type="entry name" value="LYSM"/>
    <property type="match status" value="1"/>
</dbReference>
<dbReference type="AlphaFoldDB" id="A0A2M9HHS7"/>
<protein>
    <submittedName>
        <fullName evidence="3">Peptidoglycan-binding protein LysM</fullName>
    </submittedName>
</protein>
<gene>
    <name evidence="3" type="ORF">CSQ87_01160</name>
</gene>
<dbReference type="OrthoDB" id="5084290at2"/>
<accession>A0A2M9HHS7</accession>
<feature type="compositionally biased region" description="Basic residues" evidence="1">
    <location>
        <begin position="12"/>
        <end position="24"/>
    </location>
</feature>
<evidence type="ECO:0000259" key="2">
    <source>
        <dbReference type="PROSITE" id="PS51782"/>
    </source>
</evidence>